<reference evidence="2 3" key="1">
    <citation type="submission" date="2024-10" db="EMBL/GenBank/DDBJ databases">
        <title>The Natural Products Discovery Center: Release of the First 8490 Sequenced Strains for Exploring Actinobacteria Biosynthetic Diversity.</title>
        <authorList>
            <person name="Kalkreuter E."/>
            <person name="Kautsar S.A."/>
            <person name="Yang D."/>
            <person name="Bader C.D."/>
            <person name="Teijaro C.N."/>
            <person name="Fluegel L."/>
            <person name="Davis C.M."/>
            <person name="Simpson J.R."/>
            <person name="Lauterbach L."/>
            <person name="Steele A.D."/>
            <person name="Gui C."/>
            <person name="Meng S."/>
            <person name="Li G."/>
            <person name="Viehrig K."/>
            <person name="Ye F."/>
            <person name="Su P."/>
            <person name="Kiefer A.F."/>
            <person name="Nichols A."/>
            <person name="Cepeda A.J."/>
            <person name="Yan W."/>
            <person name="Fan B."/>
            <person name="Jiang Y."/>
            <person name="Adhikari A."/>
            <person name="Zheng C.-J."/>
            <person name="Schuster L."/>
            <person name="Cowan T.M."/>
            <person name="Smanski M.J."/>
            <person name="Chevrette M.G."/>
            <person name="De Carvalho L.P.S."/>
            <person name="Shen B."/>
        </authorList>
    </citation>
    <scope>NUCLEOTIDE SEQUENCE [LARGE SCALE GENOMIC DNA]</scope>
    <source>
        <strain evidence="2 3">NPDC021253</strain>
    </source>
</reference>
<organism evidence="2 3">
    <name type="scientific">Micromonospora rubida</name>
    <dbReference type="NCBI Taxonomy" id="2697657"/>
    <lineage>
        <taxon>Bacteria</taxon>
        <taxon>Bacillati</taxon>
        <taxon>Actinomycetota</taxon>
        <taxon>Actinomycetes</taxon>
        <taxon>Micromonosporales</taxon>
        <taxon>Micromonosporaceae</taxon>
        <taxon>Micromonospora</taxon>
    </lineage>
</organism>
<accession>A0ABW7SP92</accession>
<evidence type="ECO:0000259" key="1">
    <source>
        <dbReference type="Pfam" id="PF11716"/>
    </source>
</evidence>
<dbReference type="RefSeq" id="WP_396680550.1">
    <property type="nucleotide sequence ID" value="NZ_JBIRPU010000010.1"/>
</dbReference>
<dbReference type="InterPro" id="IPR024344">
    <property type="entry name" value="MDMPI_metal-binding"/>
</dbReference>
<dbReference type="NCBIfam" id="TIGR03086">
    <property type="entry name" value="TIGR03086 family metal-binding protein"/>
    <property type="match status" value="1"/>
</dbReference>
<name>A0ABW7SP92_9ACTN</name>
<dbReference type="Gene3D" id="1.20.120.450">
    <property type="entry name" value="dinb family like domain"/>
    <property type="match status" value="1"/>
</dbReference>
<protein>
    <submittedName>
        <fullName evidence="2">TIGR03086 family metal-binding protein</fullName>
    </submittedName>
</protein>
<dbReference type="InterPro" id="IPR034660">
    <property type="entry name" value="DinB/YfiT-like"/>
</dbReference>
<dbReference type="Pfam" id="PF11716">
    <property type="entry name" value="MDMPI_N"/>
    <property type="match status" value="1"/>
</dbReference>
<dbReference type="InterPro" id="IPR017517">
    <property type="entry name" value="Maleyloyr_isom"/>
</dbReference>
<dbReference type="SUPFAM" id="SSF109854">
    <property type="entry name" value="DinB/YfiT-like putative metalloenzymes"/>
    <property type="match status" value="1"/>
</dbReference>
<dbReference type="NCBIfam" id="TIGR03083">
    <property type="entry name" value="maleylpyruvate isomerase family mycothiol-dependent enzyme"/>
    <property type="match status" value="1"/>
</dbReference>
<dbReference type="InterPro" id="IPR017520">
    <property type="entry name" value="CHP03086"/>
</dbReference>
<feature type="domain" description="Mycothiol-dependent maleylpyruvate isomerase metal-binding" evidence="1">
    <location>
        <begin position="11"/>
        <end position="124"/>
    </location>
</feature>
<proteinExistence type="predicted"/>
<dbReference type="EMBL" id="JBIRPU010000010">
    <property type="protein sequence ID" value="MFI0794341.1"/>
    <property type="molecule type" value="Genomic_DNA"/>
</dbReference>
<evidence type="ECO:0000313" key="2">
    <source>
        <dbReference type="EMBL" id="MFI0794341.1"/>
    </source>
</evidence>
<comment type="caution">
    <text evidence="2">The sequence shown here is derived from an EMBL/GenBank/DDBJ whole genome shotgun (WGS) entry which is preliminary data.</text>
</comment>
<gene>
    <name evidence="2" type="ORF">ACH4OY_16905</name>
</gene>
<sequence>MIDTAMQYATALRPLTAVVEAVPPQAWDAPSPCEGWSARDVVRHLADTQHETLTKNGVDLGSAPDFDTDPAAAWGEHARRVLDALADDDHVGRAIDWFFGPTTIGATFEQFYVWDMYVHRWDLARAAGIDAGLTDAELDRIERGADSFGEALHMDGMCRPAIIPTDDDRITRVLARLGRVTGAPCR</sequence>
<keyword evidence="3" id="KW-1185">Reference proteome</keyword>
<evidence type="ECO:0000313" key="3">
    <source>
        <dbReference type="Proteomes" id="UP001611075"/>
    </source>
</evidence>
<dbReference type="Proteomes" id="UP001611075">
    <property type="component" value="Unassembled WGS sequence"/>
</dbReference>